<feature type="compositionally biased region" description="Polar residues" evidence="1">
    <location>
        <begin position="33"/>
        <end position="47"/>
    </location>
</feature>
<reference evidence="2" key="1">
    <citation type="journal article" date="2020" name="Stud. Mycol.">
        <title>101 Dothideomycetes genomes: a test case for predicting lifestyles and emergence of pathogens.</title>
        <authorList>
            <person name="Haridas S."/>
            <person name="Albert R."/>
            <person name="Binder M."/>
            <person name="Bloem J."/>
            <person name="Labutti K."/>
            <person name="Salamov A."/>
            <person name="Andreopoulos B."/>
            <person name="Baker S."/>
            <person name="Barry K."/>
            <person name="Bills G."/>
            <person name="Bluhm B."/>
            <person name="Cannon C."/>
            <person name="Castanera R."/>
            <person name="Culley D."/>
            <person name="Daum C."/>
            <person name="Ezra D."/>
            <person name="Gonzalez J."/>
            <person name="Henrissat B."/>
            <person name="Kuo A."/>
            <person name="Liang C."/>
            <person name="Lipzen A."/>
            <person name="Lutzoni F."/>
            <person name="Magnuson J."/>
            <person name="Mondo S."/>
            <person name="Nolan M."/>
            <person name="Ohm R."/>
            <person name="Pangilinan J."/>
            <person name="Park H.-J."/>
            <person name="Ramirez L."/>
            <person name="Alfaro M."/>
            <person name="Sun H."/>
            <person name="Tritt A."/>
            <person name="Yoshinaga Y."/>
            <person name="Zwiers L.-H."/>
            <person name="Turgeon B."/>
            <person name="Goodwin S."/>
            <person name="Spatafora J."/>
            <person name="Crous P."/>
            <person name="Grigoriev I."/>
        </authorList>
    </citation>
    <scope>NUCLEOTIDE SEQUENCE</scope>
    <source>
        <strain evidence="2">CBS 122368</strain>
    </source>
</reference>
<protein>
    <submittedName>
        <fullName evidence="2">Uncharacterized protein</fullName>
    </submittedName>
</protein>
<evidence type="ECO:0000256" key="1">
    <source>
        <dbReference type="SAM" id="MobiDB-lite"/>
    </source>
</evidence>
<sequence length="121" mass="12755">MILYRFSIHPFRTGIIQNAKNSTNAGLSCKHASVNSSSAPLHSTSPDSTGAATSTPPVSPPPHRTRLGKGMALSTPSSRPDRLCEGAAHRGASIECVVVVALRRVGSPVSVARVRRVEDWG</sequence>
<dbReference type="Proteomes" id="UP000800094">
    <property type="component" value="Unassembled WGS sequence"/>
</dbReference>
<keyword evidence="3" id="KW-1185">Reference proteome</keyword>
<dbReference type="AlphaFoldDB" id="A0A6A6I852"/>
<name>A0A6A6I852_9PLEO</name>
<dbReference type="GeneID" id="54582738"/>
<evidence type="ECO:0000313" key="3">
    <source>
        <dbReference type="Proteomes" id="UP000800094"/>
    </source>
</evidence>
<evidence type="ECO:0000313" key="2">
    <source>
        <dbReference type="EMBL" id="KAF2246467.1"/>
    </source>
</evidence>
<organism evidence="2 3">
    <name type="scientific">Trematosphaeria pertusa</name>
    <dbReference type="NCBI Taxonomy" id="390896"/>
    <lineage>
        <taxon>Eukaryota</taxon>
        <taxon>Fungi</taxon>
        <taxon>Dikarya</taxon>
        <taxon>Ascomycota</taxon>
        <taxon>Pezizomycotina</taxon>
        <taxon>Dothideomycetes</taxon>
        <taxon>Pleosporomycetidae</taxon>
        <taxon>Pleosporales</taxon>
        <taxon>Massarineae</taxon>
        <taxon>Trematosphaeriaceae</taxon>
        <taxon>Trematosphaeria</taxon>
    </lineage>
</organism>
<accession>A0A6A6I852</accession>
<gene>
    <name evidence="2" type="ORF">BU26DRAFT_520936</name>
</gene>
<dbReference type="EMBL" id="ML987198">
    <property type="protein sequence ID" value="KAF2246467.1"/>
    <property type="molecule type" value="Genomic_DNA"/>
</dbReference>
<dbReference type="RefSeq" id="XP_033681471.1">
    <property type="nucleotide sequence ID" value="XM_033829408.1"/>
</dbReference>
<feature type="region of interest" description="Disordered" evidence="1">
    <location>
        <begin position="26"/>
        <end position="84"/>
    </location>
</feature>
<proteinExistence type="predicted"/>